<dbReference type="Gene3D" id="4.10.1080.10">
    <property type="entry name" value="TSP type-3 repeat"/>
    <property type="match status" value="1"/>
</dbReference>
<evidence type="ECO:0000313" key="8">
    <source>
        <dbReference type="Proteomes" id="UP000032266"/>
    </source>
</evidence>
<proteinExistence type="predicted"/>
<dbReference type="Proteomes" id="UP000032266">
    <property type="component" value="Chromosome"/>
</dbReference>
<feature type="region of interest" description="Disordered" evidence="5">
    <location>
        <begin position="30"/>
        <end position="118"/>
    </location>
</feature>
<evidence type="ECO:0000256" key="4">
    <source>
        <dbReference type="ARBA" id="ARBA00022837"/>
    </source>
</evidence>
<reference evidence="7 8" key="1">
    <citation type="submission" date="2014-01" db="EMBL/GenBank/DDBJ databases">
        <title>Full genme sequencing of cellulolytic bacterium Gynuella sunshinyii YC6258T gen. nov., sp. nov.</title>
        <authorList>
            <person name="Khan H."/>
            <person name="Chung E.J."/>
            <person name="Chung Y.R."/>
        </authorList>
    </citation>
    <scope>NUCLEOTIDE SEQUENCE [LARGE SCALE GENOMIC DNA]</scope>
    <source>
        <strain evidence="7 8">YC6258</strain>
    </source>
</reference>
<evidence type="ECO:0000256" key="2">
    <source>
        <dbReference type="ARBA" id="ARBA00022525"/>
    </source>
</evidence>
<evidence type="ECO:0000256" key="1">
    <source>
        <dbReference type="ARBA" id="ARBA00004613"/>
    </source>
</evidence>
<comment type="subcellular location">
    <subcellularLocation>
        <location evidence="1">Secreted</location>
    </subcellularLocation>
</comment>
<dbReference type="PATRIC" id="fig|1445510.3.peg.2637"/>
<evidence type="ECO:0000256" key="5">
    <source>
        <dbReference type="SAM" id="MobiDB-lite"/>
    </source>
</evidence>
<dbReference type="Gene3D" id="2.60.40.10">
    <property type="entry name" value="Immunoglobulins"/>
    <property type="match status" value="1"/>
</dbReference>
<evidence type="ECO:0000259" key="6">
    <source>
        <dbReference type="PROSITE" id="PS50853"/>
    </source>
</evidence>
<keyword evidence="2" id="KW-0964">Secreted</keyword>
<dbReference type="OrthoDB" id="6199472at2"/>
<gene>
    <name evidence="7" type="ORF">YC6258_02686</name>
</gene>
<dbReference type="STRING" id="1445510.YC6258_02686"/>
<keyword evidence="3" id="KW-0732">Signal</keyword>
<dbReference type="GO" id="GO:0005509">
    <property type="term" value="F:calcium ion binding"/>
    <property type="evidence" value="ECO:0007669"/>
    <property type="project" value="InterPro"/>
</dbReference>
<evidence type="ECO:0000256" key="3">
    <source>
        <dbReference type="ARBA" id="ARBA00022729"/>
    </source>
</evidence>
<feature type="compositionally biased region" description="Low complexity" evidence="5">
    <location>
        <begin position="30"/>
        <end position="40"/>
    </location>
</feature>
<dbReference type="PROSITE" id="PS50853">
    <property type="entry name" value="FN3"/>
    <property type="match status" value="1"/>
</dbReference>
<dbReference type="CDD" id="cd00063">
    <property type="entry name" value="FN3"/>
    <property type="match status" value="1"/>
</dbReference>
<keyword evidence="4" id="KW-0106">Calcium</keyword>
<protein>
    <recommendedName>
        <fullName evidence="6">Fibronectin type-III domain-containing protein</fullName>
    </recommendedName>
</protein>
<dbReference type="EMBL" id="CP007142">
    <property type="protein sequence ID" value="AJQ94724.1"/>
    <property type="molecule type" value="Genomic_DNA"/>
</dbReference>
<dbReference type="RefSeq" id="WP_044617204.1">
    <property type="nucleotide sequence ID" value="NZ_CP007142.1"/>
</dbReference>
<dbReference type="KEGG" id="gsn:YC6258_02686"/>
<feature type="compositionally biased region" description="Acidic residues" evidence="5">
    <location>
        <begin position="91"/>
        <end position="104"/>
    </location>
</feature>
<dbReference type="HOGENOM" id="CLU_112405_0_0_6"/>
<evidence type="ECO:0000313" key="7">
    <source>
        <dbReference type="EMBL" id="AJQ94724.1"/>
    </source>
</evidence>
<dbReference type="InterPro" id="IPR036116">
    <property type="entry name" value="FN3_sf"/>
</dbReference>
<dbReference type="InterPro" id="IPR059100">
    <property type="entry name" value="TSP3_bac"/>
</dbReference>
<dbReference type="AlphaFoldDB" id="A0A0C5VWC1"/>
<name>A0A0C5VWC1_9GAMM</name>
<organism evidence="7 8">
    <name type="scientific">Gynuella sunshinyii YC6258</name>
    <dbReference type="NCBI Taxonomy" id="1445510"/>
    <lineage>
        <taxon>Bacteria</taxon>
        <taxon>Pseudomonadati</taxon>
        <taxon>Pseudomonadota</taxon>
        <taxon>Gammaproteobacteria</taxon>
        <taxon>Oceanospirillales</taxon>
        <taxon>Saccharospirillaceae</taxon>
        <taxon>Gynuella</taxon>
    </lineage>
</organism>
<dbReference type="SUPFAM" id="SSF103647">
    <property type="entry name" value="TSP type-3 repeat"/>
    <property type="match status" value="1"/>
</dbReference>
<feature type="compositionally biased region" description="Polar residues" evidence="5">
    <location>
        <begin position="43"/>
        <end position="58"/>
    </location>
</feature>
<dbReference type="InterPro" id="IPR013783">
    <property type="entry name" value="Ig-like_fold"/>
</dbReference>
<feature type="domain" description="Fibronectin type-III" evidence="6">
    <location>
        <begin position="111"/>
        <end position="213"/>
    </location>
</feature>
<keyword evidence="8" id="KW-1185">Reference proteome</keyword>
<dbReference type="SUPFAM" id="SSF49265">
    <property type="entry name" value="Fibronectin type III"/>
    <property type="match status" value="1"/>
</dbReference>
<sequence>MNTFTNTVKTFLFSSIVISVVSGCQVEITTTDGTLTGTGDVSYDQNDGTDNGSVSNNDYDNDGVLNDVDAFPNDPSEYVDTDNDGLGNNADADDDGDGFSDSDEAYAGTDPLDNGDYPMMNTARSVEVSWETPTSREDGSSLYAYEIQGYEVKYRNVNDGEYSSVLLTLDPSELITSTTLDLNSAGIYEFTVAVYDVNGLYSDFSQPVQVSIQ</sequence>
<dbReference type="Pfam" id="PF18884">
    <property type="entry name" value="TSP3_bac"/>
    <property type="match status" value="1"/>
</dbReference>
<dbReference type="InterPro" id="IPR028974">
    <property type="entry name" value="TSP_type-3_rpt"/>
</dbReference>
<accession>A0A0C5VWC1</accession>
<dbReference type="InterPro" id="IPR003961">
    <property type="entry name" value="FN3_dom"/>
</dbReference>